<evidence type="ECO:0000313" key="6">
    <source>
        <dbReference type="EMBL" id="KAF1914403.1"/>
    </source>
</evidence>
<dbReference type="Gene3D" id="6.10.140.2220">
    <property type="match status" value="1"/>
</dbReference>
<dbReference type="OrthoDB" id="432970at2759"/>
<evidence type="ECO:0000259" key="5">
    <source>
        <dbReference type="PROSITE" id="PS50865"/>
    </source>
</evidence>
<evidence type="ECO:0000256" key="3">
    <source>
        <dbReference type="ARBA" id="ARBA00022833"/>
    </source>
</evidence>
<evidence type="ECO:0000256" key="4">
    <source>
        <dbReference type="PROSITE-ProRule" id="PRU00134"/>
    </source>
</evidence>
<protein>
    <recommendedName>
        <fullName evidence="5">MYND-type domain-containing protein</fullName>
    </recommendedName>
</protein>
<accession>A0A6A5QFZ1</accession>
<dbReference type="AlphaFoldDB" id="A0A6A5QFZ1"/>
<dbReference type="GO" id="GO:0008270">
    <property type="term" value="F:zinc ion binding"/>
    <property type="evidence" value="ECO:0007669"/>
    <property type="project" value="UniProtKB-KW"/>
</dbReference>
<dbReference type="EMBL" id="ML979137">
    <property type="protein sequence ID" value="KAF1914403.1"/>
    <property type="molecule type" value="Genomic_DNA"/>
</dbReference>
<keyword evidence="7" id="KW-1185">Reference proteome</keyword>
<feature type="domain" description="MYND-type" evidence="5">
    <location>
        <begin position="8"/>
        <end position="51"/>
    </location>
</feature>
<dbReference type="Proteomes" id="UP000800096">
    <property type="component" value="Unassembled WGS sequence"/>
</dbReference>
<name>A0A6A5QFZ1_AMPQU</name>
<gene>
    <name evidence="6" type="ORF">BDU57DRAFT_519376</name>
</gene>
<dbReference type="InterPro" id="IPR002893">
    <property type="entry name" value="Znf_MYND"/>
</dbReference>
<evidence type="ECO:0000313" key="7">
    <source>
        <dbReference type="Proteomes" id="UP000800096"/>
    </source>
</evidence>
<keyword evidence="1" id="KW-0479">Metal-binding</keyword>
<reference evidence="6" key="1">
    <citation type="journal article" date="2020" name="Stud. Mycol.">
        <title>101 Dothideomycetes genomes: a test case for predicting lifestyles and emergence of pathogens.</title>
        <authorList>
            <person name="Haridas S."/>
            <person name="Albert R."/>
            <person name="Binder M."/>
            <person name="Bloem J."/>
            <person name="Labutti K."/>
            <person name="Salamov A."/>
            <person name="Andreopoulos B."/>
            <person name="Baker S."/>
            <person name="Barry K."/>
            <person name="Bills G."/>
            <person name="Bluhm B."/>
            <person name="Cannon C."/>
            <person name="Castanera R."/>
            <person name="Culley D."/>
            <person name="Daum C."/>
            <person name="Ezra D."/>
            <person name="Gonzalez J."/>
            <person name="Henrissat B."/>
            <person name="Kuo A."/>
            <person name="Liang C."/>
            <person name="Lipzen A."/>
            <person name="Lutzoni F."/>
            <person name="Magnuson J."/>
            <person name="Mondo S."/>
            <person name="Nolan M."/>
            <person name="Ohm R."/>
            <person name="Pangilinan J."/>
            <person name="Park H.-J."/>
            <person name="Ramirez L."/>
            <person name="Alfaro M."/>
            <person name="Sun H."/>
            <person name="Tritt A."/>
            <person name="Yoshinaga Y."/>
            <person name="Zwiers L.-H."/>
            <person name="Turgeon B."/>
            <person name="Goodwin S."/>
            <person name="Spatafora J."/>
            <person name="Crous P."/>
            <person name="Grigoriev I."/>
        </authorList>
    </citation>
    <scope>NUCLEOTIDE SEQUENCE</scope>
    <source>
        <strain evidence="6">HMLAC05119</strain>
    </source>
</reference>
<evidence type="ECO:0000256" key="2">
    <source>
        <dbReference type="ARBA" id="ARBA00022771"/>
    </source>
</evidence>
<organism evidence="6 7">
    <name type="scientific">Ampelomyces quisqualis</name>
    <name type="common">Powdery mildew agent</name>
    <dbReference type="NCBI Taxonomy" id="50730"/>
    <lineage>
        <taxon>Eukaryota</taxon>
        <taxon>Fungi</taxon>
        <taxon>Dikarya</taxon>
        <taxon>Ascomycota</taxon>
        <taxon>Pezizomycotina</taxon>
        <taxon>Dothideomycetes</taxon>
        <taxon>Pleosporomycetidae</taxon>
        <taxon>Pleosporales</taxon>
        <taxon>Pleosporineae</taxon>
        <taxon>Phaeosphaeriaceae</taxon>
        <taxon>Ampelomyces</taxon>
    </lineage>
</organism>
<dbReference type="SUPFAM" id="SSF144232">
    <property type="entry name" value="HIT/MYND zinc finger-like"/>
    <property type="match status" value="1"/>
</dbReference>
<keyword evidence="2 4" id="KW-0863">Zinc-finger</keyword>
<proteinExistence type="predicted"/>
<dbReference type="PROSITE" id="PS01360">
    <property type="entry name" value="ZF_MYND_1"/>
    <property type="match status" value="1"/>
</dbReference>
<evidence type="ECO:0000256" key="1">
    <source>
        <dbReference type="ARBA" id="ARBA00022723"/>
    </source>
</evidence>
<dbReference type="PROSITE" id="PS50865">
    <property type="entry name" value="ZF_MYND_2"/>
    <property type="match status" value="1"/>
</dbReference>
<sequence>MADTSPSCAKCRKTAAAANVANLKACAKCKSARYCGRECQTGDWKVHKKVCARESATRAFVEAHAEHSNSYASPRLTNLEKHIPNPFTQLDKGKYLHGHPEKDVYKLLIDSFRMRQADDKNFEGKTAPRSIYTGASSSIDPFRKYIAKAATRPGLLPPWWDAAKQKECEAFGESGEWSDLRKDVSKQKMIQHYGDQRMPMQVRMLAEAIYGVGSMGQDGTFMRRNMMEMEQGGPGNGFISTMLNLDIS</sequence>
<dbReference type="Pfam" id="PF01753">
    <property type="entry name" value="zf-MYND"/>
    <property type="match status" value="1"/>
</dbReference>
<keyword evidence="3" id="KW-0862">Zinc</keyword>